<dbReference type="Pfam" id="PF00042">
    <property type="entry name" value="Globin"/>
    <property type="match status" value="1"/>
</dbReference>
<dbReference type="GO" id="GO:0046872">
    <property type="term" value="F:metal ion binding"/>
    <property type="evidence" value="ECO:0007669"/>
    <property type="project" value="UniProtKB-KW"/>
</dbReference>
<dbReference type="InterPro" id="IPR044399">
    <property type="entry name" value="Mb-like_M"/>
</dbReference>
<protein>
    <recommendedName>
        <fullName evidence="7">Globin domain-containing protein</fullName>
    </recommendedName>
</protein>
<keyword evidence="5" id="KW-0408">Iron</keyword>
<evidence type="ECO:0000256" key="4">
    <source>
        <dbReference type="ARBA" id="ARBA00022723"/>
    </source>
</evidence>
<dbReference type="PROSITE" id="PS01033">
    <property type="entry name" value="GLOBIN"/>
    <property type="match status" value="1"/>
</dbReference>
<gene>
    <name evidence="8" type="ORF">CYCCA115_LOCUS2030</name>
</gene>
<dbReference type="GO" id="GO:0005344">
    <property type="term" value="F:oxygen carrier activity"/>
    <property type="evidence" value="ECO:0007669"/>
    <property type="project" value="UniProtKB-KW"/>
</dbReference>
<dbReference type="Proteomes" id="UP001295423">
    <property type="component" value="Unassembled WGS sequence"/>
</dbReference>
<proteinExistence type="inferred from homology"/>
<keyword evidence="2 6" id="KW-0349">Heme</keyword>
<dbReference type="EMBL" id="CAKOGP040000113">
    <property type="protein sequence ID" value="CAJ1930673.1"/>
    <property type="molecule type" value="Genomic_DNA"/>
</dbReference>
<dbReference type="InterPro" id="IPR000971">
    <property type="entry name" value="Globin"/>
</dbReference>
<dbReference type="PANTHER" id="PTHR46458">
    <property type="entry name" value="BLR2807 PROTEIN"/>
    <property type="match status" value="1"/>
</dbReference>
<evidence type="ECO:0000256" key="3">
    <source>
        <dbReference type="ARBA" id="ARBA00022621"/>
    </source>
</evidence>
<keyword evidence="3 6" id="KW-0561">Oxygen transport</keyword>
<keyword evidence="1 6" id="KW-0813">Transport</keyword>
<comment type="caution">
    <text evidence="8">The sequence shown here is derived from an EMBL/GenBank/DDBJ whole genome shotgun (WGS) entry which is preliminary data.</text>
</comment>
<name>A0AAD2CDB4_9STRA</name>
<dbReference type="SUPFAM" id="SSF46458">
    <property type="entry name" value="Globin-like"/>
    <property type="match status" value="1"/>
</dbReference>
<reference evidence="8" key="1">
    <citation type="submission" date="2023-08" db="EMBL/GenBank/DDBJ databases">
        <authorList>
            <person name="Audoor S."/>
            <person name="Bilcke G."/>
        </authorList>
    </citation>
    <scope>NUCLEOTIDE SEQUENCE</scope>
</reference>
<evidence type="ECO:0000256" key="5">
    <source>
        <dbReference type="ARBA" id="ARBA00023004"/>
    </source>
</evidence>
<evidence type="ECO:0000256" key="1">
    <source>
        <dbReference type="ARBA" id="ARBA00022448"/>
    </source>
</evidence>
<evidence type="ECO:0000313" key="9">
    <source>
        <dbReference type="Proteomes" id="UP001295423"/>
    </source>
</evidence>
<evidence type="ECO:0000313" key="8">
    <source>
        <dbReference type="EMBL" id="CAJ1930673.1"/>
    </source>
</evidence>
<comment type="similarity">
    <text evidence="6">Belongs to the globin family.</text>
</comment>
<evidence type="ECO:0000259" key="7">
    <source>
        <dbReference type="PROSITE" id="PS01033"/>
    </source>
</evidence>
<feature type="domain" description="Globin" evidence="7">
    <location>
        <begin position="4"/>
        <end position="156"/>
    </location>
</feature>
<keyword evidence="9" id="KW-1185">Reference proteome</keyword>
<dbReference type="InterPro" id="IPR050532">
    <property type="entry name" value="Globin-like_OT"/>
</dbReference>
<accession>A0AAD2CDB4</accession>
<organism evidence="8 9">
    <name type="scientific">Cylindrotheca closterium</name>
    <dbReference type="NCBI Taxonomy" id="2856"/>
    <lineage>
        <taxon>Eukaryota</taxon>
        <taxon>Sar</taxon>
        <taxon>Stramenopiles</taxon>
        <taxon>Ochrophyta</taxon>
        <taxon>Bacillariophyta</taxon>
        <taxon>Bacillariophyceae</taxon>
        <taxon>Bacillariophycidae</taxon>
        <taxon>Bacillariales</taxon>
        <taxon>Bacillariaceae</taxon>
        <taxon>Cylindrotheca</taxon>
    </lineage>
</organism>
<dbReference type="InterPro" id="IPR009050">
    <property type="entry name" value="Globin-like_sf"/>
</dbReference>
<evidence type="ECO:0000256" key="2">
    <source>
        <dbReference type="ARBA" id="ARBA00022617"/>
    </source>
</evidence>
<dbReference type="PANTHER" id="PTHR46458:SF1">
    <property type="entry name" value="GEO09476P1"/>
    <property type="match status" value="1"/>
</dbReference>
<dbReference type="InterPro" id="IPR012292">
    <property type="entry name" value="Globin/Proto"/>
</dbReference>
<dbReference type="CDD" id="cd01040">
    <property type="entry name" value="Mb-like"/>
    <property type="match status" value="1"/>
</dbReference>
<dbReference type="AlphaFoldDB" id="A0AAD2CDB4"/>
<dbReference type="Gene3D" id="1.10.490.10">
    <property type="entry name" value="Globins"/>
    <property type="match status" value="1"/>
</dbReference>
<evidence type="ECO:0000256" key="6">
    <source>
        <dbReference type="RuleBase" id="RU000356"/>
    </source>
</evidence>
<sequence length="159" mass="18141">MVADMSYATVSNVIDSWEEVRRLKDYEQVVGVTLFTKLFELEPEAKTIFGFDVQADVSTELSKSPRFTKHAKYFIQMIDKALGMLGPDIELLTEILLDLGHKHVGYGVKPEYFPSMGRALIFAVKENLGESFTDETKDAWIEVYGALSYDMIRAQKMKR</sequence>
<dbReference type="GO" id="GO:0019825">
    <property type="term" value="F:oxygen binding"/>
    <property type="evidence" value="ECO:0007669"/>
    <property type="project" value="InterPro"/>
</dbReference>
<dbReference type="GO" id="GO:0020037">
    <property type="term" value="F:heme binding"/>
    <property type="evidence" value="ECO:0007669"/>
    <property type="project" value="InterPro"/>
</dbReference>
<keyword evidence="4" id="KW-0479">Metal-binding</keyword>